<evidence type="ECO:0000259" key="4">
    <source>
        <dbReference type="PROSITE" id="PS01124"/>
    </source>
</evidence>
<protein>
    <recommendedName>
        <fullName evidence="4">HTH araC/xylS-type domain-containing protein</fullName>
    </recommendedName>
</protein>
<dbReference type="PANTHER" id="PTHR47504">
    <property type="entry name" value="RIGHT ORIGIN-BINDING PROTEIN"/>
    <property type="match status" value="1"/>
</dbReference>
<evidence type="ECO:0000256" key="2">
    <source>
        <dbReference type="ARBA" id="ARBA00023125"/>
    </source>
</evidence>
<dbReference type="Gene3D" id="1.10.10.60">
    <property type="entry name" value="Homeodomain-like"/>
    <property type="match status" value="1"/>
</dbReference>
<accession>A0A212J332</accession>
<keyword evidence="1" id="KW-0805">Transcription regulation</keyword>
<dbReference type="SUPFAM" id="SSF46689">
    <property type="entry name" value="Homeodomain-like"/>
    <property type="match status" value="2"/>
</dbReference>
<dbReference type="EMBL" id="FLUM01000001">
    <property type="protein sequence ID" value="SBV93830.1"/>
    <property type="molecule type" value="Genomic_DNA"/>
</dbReference>
<evidence type="ECO:0000256" key="3">
    <source>
        <dbReference type="ARBA" id="ARBA00023163"/>
    </source>
</evidence>
<proteinExistence type="predicted"/>
<dbReference type="RefSeq" id="WP_296938856.1">
    <property type="nucleotide sequence ID" value="NZ_LT599032.1"/>
</dbReference>
<keyword evidence="2" id="KW-0238">DNA-binding</keyword>
<dbReference type="InterPro" id="IPR050959">
    <property type="entry name" value="MarA-like"/>
</dbReference>
<feature type="domain" description="HTH araC/xylS-type" evidence="4">
    <location>
        <begin position="181"/>
        <end position="279"/>
    </location>
</feature>
<name>A0A212J332_9BACT</name>
<dbReference type="SMART" id="SM00342">
    <property type="entry name" value="HTH_ARAC"/>
    <property type="match status" value="1"/>
</dbReference>
<dbReference type="Pfam" id="PF12833">
    <property type="entry name" value="HTH_18"/>
    <property type="match status" value="1"/>
</dbReference>
<evidence type="ECO:0000256" key="1">
    <source>
        <dbReference type="ARBA" id="ARBA00023015"/>
    </source>
</evidence>
<reference evidence="5" key="1">
    <citation type="submission" date="2016-04" db="EMBL/GenBank/DDBJ databases">
        <authorList>
            <person name="Evans L.H."/>
            <person name="Alamgir A."/>
            <person name="Owens N."/>
            <person name="Weber N.D."/>
            <person name="Virtaneva K."/>
            <person name="Barbian K."/>
            <person name="Babar A."/>
            <person name="Rosenke K."/>
        </authorList>
    </citation>
    <scope>NUCLEOTIDE SEQUENCE</scope>
    <source>
        <strain evidence="5">86-1</strain>
    </source>
</reference>
<dbReference type="PROSITE" id="PS01124">
    <property type="entry name" value="HTH_ARAC_FAMILY_2"/>
    <property type="match status" value="1"/>
</dbReference>
<keyword evidence="3" id="KW-0804">Transcription</keyword>
<dbReference type="PANTHER" id="PTHR47504:SF5">
    <property type="entry name" value="RIGHT ORIGIN-BINDING PROTEIN"/>
    <property type="match status" value="1"/>
</dbReference>
<evidence type="ECO:0000313" key="5">
    <source>
        <dbReference type="EMBL" id="SBV93830.1"/>
    </source>
</evidence>
<dbReference type="GO" id="GO:0003700">
    <property type="term" value="F:DNA-binding transcription factor activity"/>
    <property type="evidence" value="ECO:0007669"/>
    <property type="project" value="InterPro"/>
</dbReference>
<organism evidence="5">
    <name type="scientific">uncultured Dysgonomonas sp</name>
    <dbReference type="NCBI Taxonomy" id="206096"/>
    <lineage>
        <taxon>Bacteria</taxon>
        <taxon>Pseudomonadati</taxon>
        <taxon>Bacteroidota</taxon>
        <taxon>Bacteroidia</taxon>
        <taxon>Bacteroidales</taxon>
        <taxon>Dysgonomonadaceae</taxon>
        <taxon>Dysgonomonas</taxon>
        <taxon>environmental samples</taxon>
    </lineage>
</organism>
<sequence>MELLYPQEHLTCYNYEKGERPTIEKINVKKGQKWKIFSIDNKAFFVQSGILRFSFGEFTEKTIVEGKIMLIPSGSQMDCFAEGDCTFIIIRLHNTKQLCDCFSLDVLLREKTDDFEPDLYYLDINERVESFLSFLDICMTDGLKCTYYFELKAKEFYFLLRAYYEKPALLAFFYPLLSKDISFSDLVIKNHYKARTVQELADMTHYSLSGFQKRFKKVFGVSAYHWMKDVRSKSIYHQINSTEKSFKEISDEYGFSSPSHFNDFCKVHFGTTPGRIRRKKAATKA</sequence>
<dbReference type="InterPro" id="IPR009057">
    <property type="entry name" value="Homeodomain-like_sf"/>
</dbReference>
<dbReference type="InterPro" id="IPR018060">
    <property type="entry name" value="HTH_AraC"/>
</dbReference>
<dbReference type="GO" id="GO:0043565">
    <property type="term" value="F:sequence-specific DNA binding"/>
    <property type="evidence" value="ECO:0007669"/>
    <property type="project" value="InterPro"/>
</dbReference>
<gene>
    <name evidence="5" type="ORF">KL86DYS1_10969</name>
</gene>
<dbReference type="AlphaFoldDB" id="A0A212J332"/>